<dbReference type="GO" id="GO:0006353">
    <property type="term" value="P:DNA-templated transcription termination"/>
    <property type="evidence" value="ECO:0007669"/>
    <property type="project" value="UniProtKB-UniRule"/>
</dbReference>
<accession>E3JA30</accession>
<reference evidence="8 9" key="1">
    <citation type="submission" date="2010-10" db="EMBL/GenBank/DDBJ databases">
        <title>Complete sequence of Frankia sp. EuI1c.</title>
        <authorList>
            <consortium name="US DOE Joint Genome Institute"/>
            <person name="Lucas S."/>
            <person name="Copeland A."/>
            <person name="Lapidus A."/>
            <person name="Cheng J.-F."/>
            <person name="Bruce D."/>
            <person name="Goodwin L."/>
            <person name="Pitluck S."/>
            <person name="Chertkov O."/>
            <person name="Detter J.C."/>
            <person name="Han C."/>
            <person name="Tapia R."/>
            <person name="Land M."/>
            <person name="Hauser L."/>
            <person name="Jeffries C."/>
            <person name="Kyrpides N."/>
            <person name="Ivanova N."/>
            <person name="Mikhailova N."/>
            <person name="Beauchemin N."/>
            <person name="Sen A."/>
            <person name="Sur S.A."/>
            <person name="Gtari M."/>
            <person name="Wall L."/>
            <person name="Tisa L."/>
            <person name="Woyke T."/>
        </authorList>
    </citation>
    <scope>NUCLEOTIDE SEQUENCE [LARGE SCALE GENOMIC DNA]</scope>
    <source>
        <strain evidence="9">DSM 45817 / CECT 9037 / EuI1c</strain>
    </source>
</reference>
<sequence>MSARSKSRKRALDILYEADLRSTSPLEILAARSVQNDPPVNEYTSGLVRDVTEHLGRIDGFIGEHAEGWTLERMPAVDRNILRIAVLEMMWRDDVPDRVAIDEAVELAKSVSTDRSPAFVNGLLASLLHVKPAAD</sequence>
<dbReference type="InterPro" id="IPR006027">
    <property type="entry name" value="NusB_RsmB_TIM44"/>
</dbReference>
<dbReference type="PANTHER" id="PTHR11078">
    <property type="entry name" value="N UTILIZATION SUBSTANCE PROTEIN B-RELATED"/>
    <property type="match status" value="1"/>
</dbReference>
<dbReference type="AlphaFoldDB" id="E3JA30"/>
<evidence type="ECO:0000256" key="1">
    <source>
        <dbReference type="ARBA" id="ARBA00005952"/>
    </source>
</evidence>
<dbReference type="HOGENOM" id="CLU_087843_2_3_11"/>
<dbReference type="GO" id="GO:0031564">
    <property type="term" value="P:transcription antitermination"/>
    <property type="evidence" value="ECO:0007669"/>
    <property type="project" value="UniProtKB-KW"/>
</dbReference>
<dbReference type="GO" id="GO:0003723">
    <property type="term" value="F:RNA binding"/>
    <property type="evidence" value="ECO:0007669"/>
    <property type="project" value="UniProtKB-UniRule"/>
</dbReference>
<organism evidence="8 9">
    <name type="scientific">Pseudofrankia inefficax (strain DSM 45817 / CECT 9037 / DDB 130130 / EuI1c)</name>
    <name type="common">Frankia inefficax</name>
    <dbReference type="NCBI Taxonomy" id="298654"/>
    <lineage>
        <taxon>Bacteria</taxon>
        <taxon>Bacillati</taxon>
        <taxon>Actinomycetota</taxon>
        <taxon>Actinomycetes</taxon>
        <taxon>Frankiales</taxon>
        <taxon>Frankiaceae</taxon>
        <taxon>Pseudofrankia</taxon>
    </lineage>
</organism>
<dbReference type="InterPro" id="IPR035926">
    <property type="entry name" value="NusB-like_sf"/>
</dbReference>
<gene>
    <name evidence="6" type="primary">nusB</name>
    <name evidence="8" type="ordered locus">FraEuI1c_1675</name>
</gene>
<evidence type="ECO:0000256" key="2">
    <source>
        <dbReference type="ARBA" id="ARBA00022814"/>
    </source>
</evidence>
<keyword evidence="3 6" id="KW-0694">RNA-binding</keyword>
<evidence type="ECO:0000256" key="5">
    <source>
        <dbReference type="ARBA" id="ARBA00023163"/>
    </source>
</evidence>
<keyword evidence="4 6" id="KW-0805">Transcription regulation</keyword>
<dbReference type="Proteomes" id="UP000002484">
    <property type="component" value="Chromosome"/>
</dbReference>
<dbReference type="KEGG" id="fri:FraEuI1c_1675"/>
<feature type="domain" description="NusB/RsmB/TIM44" evidence="7">
    <location>
        <begin position="6"/>
        <end position="127"/>
    </location>
</feature>
<protein>
    <recommendedName>
        <fullName evidence="6">Transcription antitermination protein NusB</fullName>
    </recommendedName>
    <alternativeName>
        <fullName evidence="6">Antitermination factor NusB</fullName>
    </alternativeName>
</protein>
<dbReference type="eggNOG" id="COG0781">
    <property type="taxonomic scope" value="Bacteria"/>
</dbReference>
<evidence type="ECO:0000313" key="8">
    <source>
        <dbReference type="EMBL" id="ADP79732.1"/>
    </source>
</evidence>
<dbReference type="PANTHER" id="PTHR11078:SF3">
    <property type="entry name" value="ANTITERMINATION NUSB DOMAIN-CONTAINING PROTEIN"/>
    <property type="match status" value="1"/>
</dbReference>
<dbReference type="Gene3D" id="1.10.940.10">
    <property type="entry name" value="NusB-like"/>
    <property type="match status" value="1"/>
</dbReference>
<comment type="function">
    <text evidence="6">Involved in transcription antitermination. Required for transcription of ribosomal RNA (rRNA) genes. Binds specifically to the boxA antiterminator sequence of the ribosomal RNA (rrn) operons.</text>
</comment>
<dbReference type="SUPFAM" id="SSF48013">
    <property type="entry name" value="NusB-like"/>
    <property type="match status" value="1"/>
</dbReference>
<dbReference type="EMBL" id="CP002299">
    <property type="protein sequence ID" value="ADP79732.1"/>
    <property type="molecule type" value="Genomic_DNA"/>
</dbReference>
<evidence type="ECO:0000313" key="9">
    <source>
        <dbReference type="Proteomes" id="UP000002484"/>
    </source>
</evidence>
<evidence type="ECO:0000256" key="4">
    <source>
        <dbReference type="ARBA" id="ARBA00023015"/>
    </source>
</evidence>
<proteinExistence type="inferred from homology"/>
<name>E3JA30_PSEI1</name>
<evidence type="ECO:0000256" key="6">
    <source>
        <dbReference type="HAMAP-Rule" id="MF_00073"/>
    </source>
</evidence>
<dbReference type="FunCoup" id="E3JA30">
    <property type="interactions" value="46"/>
</dbReference>
<dbReference type="OrthoDB" id="3528057at2"/>
<dbReference type="NCBIfam" id="TIGR01951">
    <property type="entry name" value="nusB"/>
    <property type="match status" value="1"/>
</dbReference>
<keyword evidence="9" id="KW-1185">Reference proteome</keyword>
<dbReference type="InParanoid" id="E3JA30"/>
<dbReference type="InterPro" id="IPR011605">
    <property type="entry name" value="NusB_fam"/>
</dbReference>
<dbReference type="Pfam" id="PF01029">
    <property type="entry name" value="NusB"/>
    <property type="match status" value="1"/>
</dbReference>
<evidence type="ECO:0000256" key="3">
    <source>
        <dbReference type="ARBA" id="ARBA00022884"/>
    </source>
</evidence>
<dbReference type="STRING" id="298654.FraEuI1c_1675"/>
<keyword evidence="2 6" id="KW-0889">Transcription antitermination</keyword>
<keyword evidence="5 6" id="KW-0804">Transcription</keyword>
<evidence type="ECO:0000259" key="7">
    <source>
        <dbReference type="Pfam" id="PF01029"/>
    </source>
</evidence>
<comment type="similarity">
    <text evidence="1 6">Belongs to the NusB family.</text>
</comment>
<dbReference type="HAMAP" id="MF_00073">
    <property type="entry name" value="NusB"/>
    <property type="match status" value="1"/>
</dbReference>
<dbReference type="RefSeq" id="WP_013422851.1">
    <property type="nucleotide sequence ID" value="NC_014666.1"/>
</dbReference>
<dbReference type="GO" id="GO:0005829">
    <property type="term" value="C:cytosol"/>
    <property type="evidence" value="ECO:0007669"/>
    <property type="project" value="TreeGrafter"/>
</dbReference>